<dbReference type="InterPro" id="IPR033121">
    <property type="entry name" value="PEPTIDASE_A1"/>
</dbReference>
<dbReference type="GO" id="GO:0005768">
    <property type="term" value="C:endosome"/>
    <property type="evidence" value="ECO:0007669"/>
    <property type="project" value="UniProtKB-SubCell"/>
</dbReference>
<dbReference type="InParanoid" id="L9JBJ6"/>
<feature type="chain" id="PRO_5012610181" description="Cathepsin E" evidence="18">
    <location>
        <begin position="16"/>
        <end position="396"/>
    </location>
</feature>
<keyword evidence="12" id="KW-0865">Zymogen</keyword>
<evidence type="ECO:0000256" key="11">
    <source>
        <dbReference type="ARBA" id="ARBA00022801"/>
    </source>
</evidence>
<evidence type="ECO:0000313" key="21">
    <source>
        <dbReference type="Proteomes" id="UP000011518"/>
    </source>
</evidence>
<evidence type="ECO:0000256" key="17">
    <source>
        <dbReference type="RuleBase" id="RU000454"/>
    </source>
</evidence>
<organism evidence="20 21">
    <name type="scientific">Tupaia chinensis</name>
    <name type="common">Chinese tree shrew</name>
    <name type="synonym">Tupaia belangeri chinensis</name>
    <dbReference type="NCBI Taxonomy" id="246437"/>
    <lineage>
        <taxon>Eukaryota</taxon>
        <taxon>Metazoa</taxon>
        <taxon>Chordata</taxon>
        <taxon>Craniata</taxon>
        <taxon>Vertebrata</taxon>
        <taxon>Euteleostomi</taxon>
        <taxon>Mammalia</taxon>
        <taxon>Eutheria</taxon>
        <taxon>Euarchontoglires</taxon>
        <taxon>Scandentia</taxon>
        <taxon>Tupaiidae</taxon>
        <taxon>Tupaia</taxon>
    </lineage>
</organism>
<gene>
    <name evidence="20" type="ORF">TREES_T100003363</name>
</gene>
<feature type="signal peptide" evidence="18">
    <location>
        <begin position="1"/>
        <end position="15"/>
    </location>
</feature>
<dbReference type="InterPro" id="IPR001969">
    <property type="entry name" value="Aspartic_peptidase_AS"/>
</dbReference>
<accession>L9JBJ6</accession>
<keyword evidence="10" id="KW-0967">Endosome</keyword>
<keyword evidence="7 17" id="KW-0645">Protease</keyword>
<dbReference type="EMBL" id="KB321094">
    <property type="protein sequence ID" value="ELW47743.1"/>
    <property type="molecule type" value="Genomic_DNA"/>
</dbReference>
<evidence type="ECO:0000256" key="3">
    <source>
        <dbReference type="ARBA" id="ARBA00007447"/>
    </source>
</evidence>
<evidence type="ECO:0000256" key="4">
    <source>
        <dbReference type="ARBA" id="ARBA00011748"/>
    </source>
</evidence>
<reference evidence="21" key="1">
    <citation type="submission" date="2012-07" db="EMBL/GenBank/DDBJ databases">
        <title>Genome of the Chinese tree shrew, a rising model animal genetically related to primates.</title>
        <authorList>
            <person name="Zhang G."/>
            <person name="Fan Y."/>
            <person name="Yao Y."/>
            <person name="Huang Z."/>
        </authorList>
    </citation>
    <scope>NUCLEOTIDE SEQUENCE [LARGE SCALE GENOMIC DNA]</scope>
</reference>
<dbReference type="eggNOG" id="KOG1339">
    <property type="taxonomic scope" value="Eukaryota"/>
</dbReference>
<keyword evidence="13 16" id="KW-1015">Disulfide bond</keyword>
<evidence type="ECO:0000256" key="2">
    <source>
        <dbReference type="ARBA" id="ARBA00004177"/>
    </source>
</evidence>
<proteinExistence type="inferred from homology"/>
<evidence type="ECO:0000256" key="10">
    <source>
        <dbReference type="ARBA" id="ARBA00022753"/>
    </source>
</evidence>
<dbReference type="MEROPS" id="A01.010"/>
<evidence type="ECO:0000256" key="6">
    <source>
        <dbReference type="ARBA" id="ARBA00015580"/>
    </source>
</evidence>
<feature type="domain" description="Peptidase A1" evidence="19">
    <location>
        <begin position="76"/>
        <end position="392"/>
    </location>
</feature>
<evidence type="ECO:0000256" key="5">
    <source>
        <dbReference type="ARBA" id="ARBA00013240"/>
    </source>
</evidence>
<dbReference type="PROSITE" id="PS00141">
    <property type="entry name" value="ASP_PROTEASE"/>
    <property type="match status" value="2"/>
</dbReference>
<evidence type="ECO:0000256" key="9">
    <source>
        <dbReference type="ARBA" id="ARBA00022750"/>
    </source>
</evidence>
<name>L9JBJ6_TUPCH</name>
<dbReference type="GO" id="GO:0004190">
    <property type="term" value="F:aspartic-type endopeptidase activity"/>
    <property type="evidence" value="ECO:0007669"/>
    <property type="project" value="UniProtKB-KW"/>
</dbReference>
<dbReference type="Proteomes" id="UP000011518">
    <property type="component" value="Unassembled WGS sequence"/>
</dbReference>
<feature type="active site" evidence="15">
    <location>
        <position position="279"/>
    </location>
</feature>
<dbReference type="Gene3D" id="2.40.70.10">
    <property type="entry name" value="Acid Proteases"/>
    <property type="match status" value="2"/>
</dbReference>
<evidence type="ECO:0000256" key="18">
    <source>
        <dbReference type="SAM" id="SignalP"/>
    </source>
</evidence>
<comment type="subunit">
    <text evidence="4">Homodimer; disulfide-linked.</text>
</comment>
<comment type="function">
    <text evidence="14">May have a role in immune function. Probably involved in the processing of antigenic peptides during MHC class II-mediated antigen presentation. May play a role in activation-induced lymphocyte depletion in the thymus, and in neuronal degeneration and glial cell activation in the brain.</text>
</comment>
<dbReference type="PROSITE" id="PS51767">
    <property type="entry name" value="PEPTIDASE_A1"/>
    <property type="match status" value="1"/>
</dbReference>
<dbReference type="AlphaFoldDB" id="L9JBJ6"/>
<evidence type="ECO:0000256" key="13">
    <source>
        <dbReference type="ARBA" id="ARBA00023157"/>
    </source>
</evidence>
<feature type="disulfide bond" evidence="16">
    <location>
        <begin position="270"/>
        <end position="274"/>
    </location>
</feature>
<reference evidence="21" key="2">
    <citation type="journal article" date="2013" name="Nat. Commun.">
        <title>Genome of the Chinese tree shrew.</title>
        <authorList>
            <person name="Fan Y."/>
            <person name="Huang Z.Y."/>
            <person name="Cao C.C."/>
            <person name="Chen C.S."/>
            <person name="Chen Y.X."/>
            <person name="Fan D.D."/>
            <person name="He J."/>
            <person name="Hou H.L."/>
            <person name="Hu L."/>
            <person name="Hu X.T."/>
            <person name="Jiang X.T."/>
            <person name="Lai R."/>
            <person name="Lang Y.S."/>
            <person name="Liang B."/>
            <person name="Liao S.G."/>
            <person name="Mu D."/>
            <person name="Ma Y.Y."/>
            <person name="Niu Y.Y."/>
            <person name="Sun X.Q."/>
            <person name="Xia J.Q."/>
            <person name="Xiao J."/>
            <person name="Xiong Z.Q."/>
            <person name="Xu L."/>
            <person name="Yang L."/>
            <person name="Zhang Y."/>
            <person name="Zhao W."/>
            <person name="Zhao X.D."/>
            <person name="Zheng Y.T."/>
            <person name="Zhou J.M."/>
            <person name="Zhu Y.B."/>
            <person name="Zhang G.J."/>
            <person name="Wang J."/>
            <person name="Yao Y.G."/>
        </authorList>
    </citation>
    <scope>NUCLEOTIDE SEQUENCE [LARGE SCALE GENOMIC DNA]</scope>
</reference>
<dbReference type="PANTHER" id="PTHR47966:SF26">
    <property type="entry name" value="CATHEPSIN E"/>
    <property type="match status" value="1"/>
</dbReference>
<evidence type="ECO:0000256" key="12">
    <source>
        <dbReference type="ARBA" id="ARBA00023145"/>
    </source>
</evidence>
<keyword evidence="21" id="KW-1185">Reference proteome</keyword>
<evidence type="ECO:0000256" key="7">
    <source>
        <dbReference type="ARBA" id="ARBA00022670"/>
    </source>
</evidence>
<dbReference type="FunFam" id="2.40.70.10:FF:000006">
    <property type="entry name" value="Cathepsin E"/>
    <property type="match status" value="1"/>
</dbReference>
<dbReference type="EC" id="3.4.23.34" evidence="5"/>
<evidence type="ECO:0000256" key="1">
    <source>
        <dbReference type="ARBA" id="ARBA00001898"/>
    </source>
</evidence>
<feature type="active site" evidence="15">
    <location>
        <position position="94"/>
    </location>
</feature>
<evidence type="ECO:0000313" key="20">
    <source>
        <dbReference type="EMBL" id="ELW47743.1"/>
    </source>
</evidence>
<dbReference type="PRINTS" id="PR00792">
    <property type="entry name" value="PEPSIN"/>
</dbReference>
<dbReference type="Gene3D" id="2.60.40.1960">
    <property type="match status" value="1"/>
</dbReference>
<evidence type="ECO:0000256" key="15">
    <source>
        <dbReference type="PIRSR" id="PIRSR601461-1"/>
    </source>
</evidence>
<dbReference type="STRING" id="246437.L9JBJ6"/>
<dbReference type="InterPro" id="IPR021109">
    <property type="entry name" value="Peptidase_aspartic_dom_sf"/>
</dbReference>
<keyword evidence="9 17" id="KW-0064">Aspartyl protease</keyword>
<evidence type="ECO:0000259" key="19">
    <source>
        <dbReference type="PROSITE" id="PS51767"/>
    </source>
</evidence>
<dbReference type="FunFam" id="2.40.70.10:FF:000004">
    <property type="entry name" value="Pepsin A"/>
    <property type="match status" value="1"/>
</dbReference>
<protein>
    <recommendedName>
        <fullName evidence="6">Cathepsin E</fullName>
        <ecNumber evidence="5">3.4.23.34</ecNumber>
    </recommendedName>
</protein>
<feature type="disulfide bond" evidence="16">
    <location>
        <begin position="107"/>
        <end position="112"/>
    </location>
</feature>
<keyword evidence="11 17" id="KW-0378">Hydrolase</keyword>
<dbReference type="PANTHER" id="PTHR47966">
    <property type="entry name" value="BETA-SITE APP-CLEAVING ENZYME, ISOFORM A-RELATED"/>
    <property type="match status" value="1"/>
</dbReference>
<evidence type="ECO:0000256" key="14">
    <source>
        <dbReference type="ARBA" id="ARBA00024985"/>
    </source>
</evidence>
<evidence type="ECO:0000256" key="8">
    <source>
        <dbReference type="ARBA" id="ARBA00022729"/>
    </source>
</evidence>
<dbReference type="GO" id="GO:0019886">
    <property type="term" value="P:antigen processing and presentation of exogenous peptide antigen via MHC class II"/>
    <property type="evidence" value="ECO:0007669"/>
    <property type="project" value="TreeGrafter"/>
</dbReference>
<comment type="similarity">
    <text evidence="3 17">Belongs to the peptidase A1 family.</text>
</comment>
<dbReference type="InterPro" id="IPR001461">
    <property type="entry name" value="Aspartic_peptidase_A1"/>
</dbReference>
<keyword evidence="8 18" id="KW-0732">Signal</keyword>
<dbReference type="Pfam" id="PF00026">
    <property type="entry name" value="Asp"/>
    <property type="match status" value="1"/>
</dbReference>
<comment type="catalytic activity">
    <reaction evidence="1">
        <text>Similar to cathepsin D, but slightly broader specificity.</text>
        <dbReference type="EC" id="3.4.23.34"/>
    </reaction>
</comment>
<sequence length="396" mass="43695">MLLLLLLVLLGLGEAQRPLHRVPLRRQLSPWKKPWALPQLSKFWKSQNLDMKQFTKSCVRNQISKEPLTNSFNMQYYGTVSIGSPLQNFSVLFDTGSSDFWVTSVYCISPACEKHTKFFSSRSNTYSKKGSNFFIEYGSGSLSGITGVDRVSVGGLTVVDQEFGESVTEPGQHFVYAAFDGILGLGYPSLSVTGATPVFDNMIVHNMVAQPMFSVYMSSDIENGTGSELIFGGYDCSHFSGSLNWIPVTKQGFWQIALDGVQVGDTMMFCSKGCQAIVDTGTSRIIGPLNKIERLHRAIGATLVNGIYFVECVNLTVMPNVTFIISGVPYFFFYTLSPTAYVLQALGDGMRLCSSGFEGLHFLTEPSWILGDVFLRQFYSVFDRGNNRVGLAPAVP</sequence>
<dbReference type="SUPFAM" id="SSF50630">
    <property type="entry name" value="Acid proteases"/>
    <property type="match status" value="1"/>
</dbReference>
<dbReference type="GO" id="GO:0006508">
    <property type="term" value="P:proteolysis"/>
    <property type="evidence" value="ECO:0007669"/>
    <property type="project" value="UniProtKB-KW"/>
</dbReference>
<dbReference type="FunCoup" id="L9JBJ6">
    <property type="interactions" value="201"/>
</dbReference>
<comment type="subcellular location">
    <subcellularLocation>
        <location evidence="2">Endosome</location>
    </subcellularLocation>
</comment>
<evidence type="ECO:0000256" key="16">
    <source>
        <dbReference type="PIRSR" id="PIRSR601461-2"/>
    </source>
</evidence>